<comment type="caution">
    <text evidence="9">The sequence shown here is derived from an EMBL/GenBank/DDBJ whole genome shotgun (WGS) entry which is preliminary data.</text>
</comment>
<dbReference type="InterPro" id="IPR044861">
    <property type="entry name" value="IPNS-like_FE2OG_OXY"/>
</dbReference>
<dbReference type="GO" id="GO:0022857">
    <property type="term" value="F:transmembrane transporter activity"/>
    <property type="evidence" value="ECO:0007669"/>
    <property type="project" value="InterPro"/>
</dbReference>
<feature type="transmembrane region" description="Helical" evidence="7">
    <location>
        <begin position="173"/>
        <end position="194"/>
    </location>
</feature>
<keyword evidence="4 7" id="KW-1133">Transmembrane helix</keyword>
<dbReference type="PANTHER" id="PTHR43791:SF39">
    <property type="entry name" value="TRANSPORTER LIZ1_SEO1, PUTATIVE (AFU_ORTHOLOGUE AFUA_3G00980)-RELATED"/>
    <property type="match status" value="1"/>
</dbReference>
<feature type="transmembrane region" description="Helical" evidence="7">
    <location>
        <begin position="406"/>
        <end position="426"/>
    </location>
</feature>
<dbReference type="GO" id="GO:0044283">
    <property type="term" value="P:small molecule biosynthetic process"/>
    <property type="evidence" value="ECO:0007669"/>
    <property type="project" value="UniProtKB-ARBA"/>
</dbReference>
<dbReference type="PROSITE" id="PS51471">
    <property type="entry name" value="FE2OG_OXY"/>
    <property type="match status" value="1"/>
</dbReference>
<dbReference type="SUPFAM" id="SSF51197">
    <property type="entry name" value="Clavaminate synthase-like"/>
    <property type="match status" value="1"/>
</dbReference>
<dbReference type="GO" id="GO:0016020">
    <property type="term" value="C:membrane"/>
    <property type="evidence" value="ECO:0007669"/>
    <property type="project" value="UniProtKB-SubCell"/>
</dbReference>
<dbReference type="Proteomes" id="UP000038010">
    <property type="component" value="Unassembled WGS sequence"/>
</dbReference>
<evidence type="ECO:0000256" key="5">
    <source>
        <dbReference type="ARBA" id="ARBA00023136"/>
    </source>
</evidence>
<dbReference type="Pfam" id="PF14226">
    <property type="entry name" value="DIOX_N"/>
    <property type="match status" value="1"/>
</dbReference>
<feature type="domain" description="Fe2OG dioxygenase" evidence="8">
    <location>
        <begin position="660"/>
        <end position="770"/>
    </location>
</feature>
<dbReference type="Pfam" id="PF03171">
    <property type="entry name" value="2OG-FeII_Oxy"/>
    <property type="match status" value="1"/>
</dbReference>
<feature type="transmembrane region" description="Helical" evidence="7">
    <location>
        <begin position="438"/>
        <end position="459"/>
    </location>
</feature>
<feature type="transmembrane region" description="Helical" evidence="7">
    <location>
        <begin position="324"/>
        <end position="341"/>
    </location>
</feature>
<feature type="transmembrane region" description="Helical" evidence="7">
    <location>
        <begin position="139"/>
        <end position="161"/>
    </location>
</feature>
<feature type="transmembrane region" description="Helical" evidence="7">
    <location>
        <begin position="206"/>
        <end position="229"/>
    </location>
</feature>
<keyword evidence="5 7" id="KW-0472">Membrane</keyword>
<dbReference type="SUPFAM" id="SSF103473">
    <property type="entry name" value="MFS general substrate transporter"/>
    <property type="match status" value="1"/>
</dbReference>
<dbReference type="InterPro" id="IPR027443">
    <property type="entry name" value="IPNS-like_sf"/>
</dbReference>
<name>A0A0N1P0B2_9EURO</name>
<feature type="transmembrane region" description="Helical" evidence="7">
    <location>
        <begin position="348"/>
        <end position="368"/>
    </location>
</feature>
<feature type="transmembrane region" description="Helical" evidence="7">
    <location>
        <begin position="278"/>
        <end position="304"/>
    </location>
</feature>
<comment type="similarity">
    <text evidence="6">Belongs to the major facilitator superfamily. Allantoate permease family.</text>
</comment>
<dbReference type="AlphaFoldDB" id="A0A0N1P0B2"/>
<evidence type="ECO:0000259" key="8">
    <source>
        <dbReference type="PROSITE" id="PS51471"/>
    </source>
</evidence>
<dbReference type="InterPro" id="IPR005123">
    <property type="entry name" value="Oxoglu/Fe-dep_dioxygenase_dom"/>
</dbReference>
<evidence type="ECO:0000256" key="7">
    <source>
        <dbReference type="SAM" id="Phobius"/>
    </source>
</evidence>
<dbReference type="Gene3D" id="2.60.120.330">
    <property type="entry name" value="B-lactam Antibiotic, Isopenicillin N Synthase, Chain"/>
    <property type="match status" value="1"/>
</dbReference>
<dbReference type="EMBL" id="LFJN01000005">
    <property type="protein sequence ID" value="KPI43283.1"/>
    <property type="molecule type" value="Genomic_DNA"/>
</dbReference>
<dbReference type="PRINTS" id="PR00682">
    <property type="entry name" value="IPNSYNTHASE"/>
</dbReference>
<feature type="transmembrane region" description="Helical" evidence="7">
    <location>
        <begin position="374"/>
        <end position="394"/>
    </location>
</feature>
<evidence type="ECO:0000256" key="6">
    <source>
        <dbReference type="ARBA" id="ARBA00037968"/>
    </source>
</evidence>
<dbReference type="OrthoDB" id="3639251at2759"/>
<dbReference type="GeneID" id="28738849"/>
<reference evidence="9 10" key="1">
    <citation type="submission" date="2015-06" db="EMBL/GenBank/DDBJ databases">
        <title>Draft genome of the ant-associated black yeast Phialophora attae CBS 131958.</title>
        <authorList>
            <person name="Moreno L.F."/>
            <person name="Stielow B.J."/>
            <person name="de Hoog S."/>
            <person name="Vicente V.A."/>
            <person name="Weiss V.A."/>
            <person name="de Vries M."/>
            <person name="Cruz L.M."/>
            <person name="Souza E.M."/>
        </authorList>
    </citation>
    <scope>NUCLEOTIDE SEQUENCE [LARGE SCALE GENOMIC DNA]</scope>
    <source>
        <strain evidence="9 10">CBS 131958</strain>
    </source>
</reference>
<evidence type="ECO:0000256" key="1">
    <source>
        <dbReference type="ARBA" id="ARBA00004141"/>
    </source>
</evidence>
<gene>
    <name evidence="9" type="ORF">AB675_6662</name>
</gene>
<dbReference type="PANTHER" id="PTHR43791">
    <property type="entry name" value="PERMEASE-RELATED"/>
    <property type="match status" value="1"/>
</dbReference>
<dbReference type="InterPro" id="IPR036259">
    <property type="entry name" value="MFS_trans_sf"/>
</dbReference>
<evidence type="ECO:0000313" key="10">
    <source>
        <dbReference type="Proteomes" id="UP000038010"/>
    </source>
</evidence>
<dbReference type="InterPro" id="IPR026992">
    <property type="entry name" value="DIOX_N"/>
</dbReference>
<comment type="subcellular location">
    <subcellularLocation>
        <location evidence="1">Membrane</location>
        <topology evidence="1">Multi-pass membrane protein</topology>
    </subcellularLocation>
</comment>
<dbReference type="Gene3D" id="1.20.1250.20">
    <property type="entry name" value="MFS general substrate transporter like domains"/>
    <property type="match status" value="1"/>
</dbReference>
<protein>
    <submittedName>
        <fullName evidence="9">Pantothenate transporter liz1</fullName>
    </submittedName>
</protein>
<evidence type="ECO:0000256" key="3">
    <source>
        <dbReference type="ARBA" id="ARBA00022692"/>
    </source>
</evidence>
<dbReference type="RefSeq" id="XP_018003246.1">
    <property type="nucleotide sequence ID" value="XM_018146969.1"/>
</dbReference>
<dbReference type="FunFam" id="1.20.1250.20:FF:000065">
    <property type="entry name" value="Putative MFS pantothenate transporter"/>
    <property type="match status" value="1"/>
</dbReference>
<evidence type="ECO:0000313" key="9">
    <source>
        <dbReference type="EMBL" id="KPI43283.1"/>
    </source>
</evidence>
<dbReference type="InterPro" id="IPR011701">
    <property type="entry name" value="MFS"/>
</dbReference>
<evidence type="ECO:0000256" key="2">
    <source>
        <dbReference type="ARBA" id="ARBA00022448"/>
    </source>
</evidence>
<keyword evidence="10" id="KW-1185">Reference proteome</keyword>
<keyword evidence="2" id="KW-0813">Transport</keyword>
<evidence type="ECO:0000256" key="4">
    <source>
        <dbReference type="ARBA" id="ARBA00022989"/>
    </source>
</evidence>
<proteinExistence type="inferred from homology"/>
<feature type="transmembrane region" description="Helical" evidence="7">
    <location>
        <begin position="113"/>
        <end position="133"/>
    </location>
</feature>
<dbReference type="VEuPathDB" id="FungiDB:AB675_6662"/>
<sequence>MALSISYYAKNIFASSYGAERPEFFLWYPKGTSSSEKKLLHKIDFFILSYGCLAYFTKWLDQSNLSNAYVSGMREDLSMLGTEFNLAVTCFQVGQILGPIPANLLLSRIRPRMLLPGLEFLWGALTIGTYAVTSPSQLYPIRFFVGLLEGSCFVGIQYCLGSWYKRTEIGKRTAIFACAAYVGTMVSGYLQSAMIANMDGRNGLEAWRWVFIFDGIITVIVAIYGYIFFPDTPYNTEAFYLTADEKARCVERLVEDGREETSNFNWALFKRAFGGWKIYVLTILFCFWNTTVGKVANTVAQLFFKNDPNHKWSLYEVNNIPTSINGFNIVCILLFNVYVDATGKRMNAVALNLAILIFGTICLIAWNIPLGLHIVSYMFAGLDGPLSPIYYSWANILCSGDAQVRAFTLACMNSFGAAVATLMQQFAYPVTDAPEFALGYRVSLGLIIGMCFYTTLKLASGNGTVNRRIKTTPIRTALPSEIPIIDISGLFSPSLSARQSVAAQIHTAATTNGFMYIRNHNIPASIPLAAYDQLLTFFRQPLETKQKASVKFSKYYNGYKAPNSQQINANESVDVRETFSWTYDPVYDPDVADVDAIPEAIAKYLRSEEFQWEATANLPGFKDAIVEYWRACLALARVLVRGFALSLGLEEGFFDEKFTHPDAALALNYYPPIEKSATKRGDGEKGEDVSIGSHTDFQLFTILWQDDAGGLQMLDREGQWLHAPPIEGTFVVNFADYMQRITNDRYVSTVHRAQNFSGKERISMPFFFGFNREQSCGVLDCCVGEDGVRKYEEIGCDEWVRRRVEAMHRK</sequence>
<organism evidence="9 10">
    <name type="scientific">Cyphellophora attinorum</name>
    <dbReference type="NCBI Taxonomy" id="1664694"/>
    <lineage>
        <taxon>Eukaryota</taxon>
        <taxon>Fungi</taxon>
        <taxon>Dikarya</taxon>
        <taxon>Ascomycota</taxon>
        <taxon>Pezizomycotina</taxon>
        <taxon>Eurotiomycetes</taxon>
        <taxon>Chaetothyriomycetidae</taxon>
        <taxon>Chaetothyriales</taxon>
        <taxon>Cyphellophoraceae</taxon>
        <taxon>Cyphellophora</taxon>
    </lineage>
</organism>
<keyword evidence="3 7" id="KW-0812">Transmembrane</keyword>
<dbReference type="Pfam" id="PF07690">
    <property type="entry name" value="MFS_1"/>
    <property type="match status" value="1"/>
</dbReference>
<accession>A0A0N1P0B2</accession>